<protein>
    <submittedName>
        <fullName evidence="2">ASCH domain-containing protein</fullName>
    </submittedName>
</protein>
<dbReference type="Gene3D" id="3.10.400.10">
    <property type="entry name" value="Sulfate adenylyltransferase"/>
    <property type="match status" value="1"/>
</dbReference>
<reference evidence="2" key="1">
    <citation type="submission" date="2021-04" db="EMBL/GenBank/DDBJ databases">
        <title>Genome sequence of Serratia sp. arafor3.</title>
        <authorList>
            <person name="Besaury L."/>
        </authorList>
    </citation>
    <scope>NUCLEOTIDE SEQUENCE</scope>
    <source>
        <strain evidence="2">Arafor3</strain>
    </source>
</reference>
<dbReference type="InterPro" id="IPR015947">
    <property type="entry name" value="PUA-like_sf"/>
</dbReference>
<keyword evidence="3" id="KW-1185">Reference proteome</keyword>
<dbReference type="RefSeq" id="WP_248944162.1">
    <property type="nucleotide sequence ID" value="NZ_CBCSGY010000047.1"/>
</dbReference>
<dbReference type="PANTHER" id="PTHR39203">
    <property type="entry name" value="CYTOPLASMIC PROTEIN-RELATED"/>
    <property type="match status" value="1"/>
</dbReference>
<accession>A0ABT0K721</accession>
<dbReference type="CDD" id="cd06553">
    <property type="entry name" value="ASCH_Ef3133_like"/>
    <property type="match status" value="1"/>
</dbReference>
<dbReference type="InterPro" id="IPR007374">
    <property type="entry name" value="ASCH_domain"/>
</dbReference>
<dbReference type="InterPro" id="IPR009326">
    <property type="entry name" value="DUF984"/>
</dbReference>
<dbReference type="EMBL" id="JAGQDC010000001">
    <property type="protein sequence ID" value="MCL1027818.1"/>
    <property type="molecule type" value="Genomic_DNA"/>
</dbReference>
<organism evidence="2 3">
    <name type="scientific">Serratia silvae</name>
    <dbReference type="NCBI Taxonomy" id="2824122"/>
    <lineage>
        <taxon>Bacteria</taxon>
        <taxon>Pseudomonadati</taxon>
        <taxon>Pseudomonadota</taxon>
        <taxon>Gammaproteobacteria</taxon>
        <taxon>Enterobacterales</taxon>
        <taxon>Yersiniaceae</taxon>
        <taxon>Serratia</taxon>
    </lineage>
</organism>
<comment type="caution">
    <text evidence="2">The sequence shown here is derived from an EMBL/GenBank/DDBJ whole genome shotgun (WGS) entry which is preliminary data.</text>
</comment>
<dbReference type="SUPFAM" id="SSF88697">
    <property type="entry name" value="PUA domain-like"/>
    <property type="match status" value="1"/>
</dbReference>
<dbReference type="PIRSF" id="PIRSF021320">
    <property type="entry name" value="DUF984"/>
    <property type="match status" value="1"/>
</dbReference>
<evidence type="ECO:0000313" key="3">
    <source>
        <dbReference type="Proteomes" id="UP001165275"/>
    </source>
</evidence>
<proteinExistence type="predicted"/>
<sequence length="132" mass="14687">MIDRLTKKYPGAVSWAFGDSPQLADELAALVVQGTKTATCGSFSSFEQEDESPSIGGYSIILSGEGQPVCVIRTLALRLARFSEVTKEHAKKEGDLSMDYWRTGHQDFFEREGSYAENMELVLEEFQLVEVL</sequence>
<dbReference type="Proteomes" id="UP001165275">
    <property type="component" value="Unassembled WGS sequence"/>
</dbReference>
<evidence type="ECO:0000313" key="2">
    <source>
        <dbReference type="EMBL" id="MCL1027818.1"/>
    </source>
</evidence>
<feature type="domain" description="ASCH" evidence="1">
    <location>
        <begin position="15"/>
        <end position="130"/>
    </location>
</feature>
<dbReference type="Pfam" id="PF04266">
    <property type="entry name" value="ASCH"/>
    <property type="match status" value="1"/>
</dbReference>
<gene>
    <name evidence="2" type="ORF">KAJ71_01985</name>
</gene>
<dbReference type="SMART" id="SM01022">
    <property type="entry name" value="ASCH"/>
    <property type="match status" value="1"/>
</dbReference>
<evidence type="ECO:0000259" key="1">
    <source>
        <dbReference type="SMART" id="SM01022"/>
    </source>
</evidence>
<name>A0ABT0K721_9GAMM</name>
<dbReference type="PANTHER" id="PTHR39203:SF1">
    <property type="entry name" value="CYTOPLASMIC PROTEIN"/>
    <property type="match status" value="1"/>
</dbReference>